<dbReference type="InterPro" id="IPR056884">
    <property type="entry name" value="NPHP3-like_N"/>
</dbReference>
<evidence type="ECO:0000259" key="5">
    <source>
        <dbReference type="Pfam" id="PF24883"/>
    </source>
</evidence>
<keyword evidence="1" id="KW-0677">Repeat</keyword>
<keyword evidence="2 3" id="KW-0040">ANK repeat</keyword>
<keyword evidence="7" id="KW-1185">Reference proteome</keyword>
<evidence type="ECO:0000256" key="3">
    <source>
        <dbReference type="PROSITE-ProRule" id="PRU00023"/>
    </source>
</evidence>
<dbReference type="Pfam" id="PF12796">
    <property type="entry name" value="Ank_2"/>
    <property type="match status" value="2"/>
</dbReference>
<feature type="repeat" description="ANK" evidence="3">
    <location>
        <begin position="427"/>
        <end position="459"/>
    </location>
</feature>
<dbReference type="SUPFAM" id="SSF48403">
    <property type="entry name" value="Ankyrin repeat"/>
    <property type="match status" value="1"/>
</dbReference>
<evidence type="ECO:0000256" key="4">
    <source>
        <dbReference type="SAM" id="MobiDB-lite"/>
    </source>
</evidence>
<dbReference type="SMART" id="SM00248">
    <property type="entry name" value="ANK"/>
    <property type="match status" value="8"/>
</dbReference>
<feature type="compositionally biased region" description="Acidic residues" evidence="4">
    <location>
        <begin position="780"/>
        <end position="789"/>
    </location>
</feature>
<feature type="repeat" description="ANK" evidence="3">
    <location>
        <begin position="660"/>
        <end position="692"/>
    </location>
</feature>
<feature type="domain" description="Nephrocystin 3-like N-terminal" evidence="5">
    <location>
        <begin position="109"/>
        <end position="276"/>
    </location>
</feature>
<dbReference type="PROSITE" id="PS50297">
    <property type="entry name" value="ANK_REP_REGION"/>
    <property type="match status" value="5"/>
</dbReference>
<dbReference type="SUPFAM" id="SSF52540">
    <property type="entry name" value="P-loop containing nucleoside triphosphate hydrolases"/>
    <property type="match status" value="1"/>
</dbReference>
<protein>
    <recommendedName>
        <fullName evidence="5">Nephrocystin 3-like N-terminal domain-containing protein</fullName>
    </recommendedName>
</protein>
<sequence length="789" mass="86915">MKLIWKPFKEQFEETQQSIATHVDTIEKEVSIAEKEEAHKERIKAEAECQTQALRWEKTEENNKSLEEHHTKIDYYLDEQSIRKVHEWLSPADVEVNHAVASKLRHSHTGEWFLSGQKFRGWLAGDYKFLWLYAIPGAGKTILLSTIVNYLKENVKSHSDKVGLAYFYCDYKDVQKQCPTRTLGTLLAMLGAQNKYVFHELKTFFEKQRKENLSYTPSFDELRSQLLLVSTRRFFSQTLIIIDALDECNDWEPLMDVLLELSNETSGCIKVLVTSRKTGYITSEVRSRIQSKKLKLRDPNLEEVITTALAGKADGMYDVSVGQMPNLSLVYNEKRQDDPSSPAQATKDTNACTTGRYGTALQAGAYSGETEPVSLLIQRGADINQFAKGSQYGYALIAATFLEYTNIISLLIEFGTDVNVQNPHPSRNFTALHAAADTGNDEHTALLIKHGADVNACGGRSGTALTAAYGGAWYLIVERLLDHGALPDLRGGYYGTAFCAGIQGSSDNLFYHLLRSGTLDPNIDCGRWGNPLAAAIRFRDSQYLADKLLDLEEVDVNARPGIYGTALHGACLSGKKELVERLLKRGADINACAGKYWTPVIAAVVSGKLEVVKFLVEKGANIHTIGRPGTAIHFAAPRGSLDMVTFLLDHGAGVNVKAGVYSTVLQVASLSGYEDIARLLIEKGAEVNANGGRFGTALAAASLNGYSEVAKLLLEKGAEELAEMLVEKGAKPQADQRWWKNAPLSMRRNAEGLARRLLGIGGNEHTDPTETDGTSGAQFVDDDLSNSFP</sequence>
<evidence type="ECO:0000256" key="1">
    <source>
        <dbReference type="ARBA" id="ARBA00022737"/>
    </source>
</evidence>
<name>A0ABR3GWW9_9PEZI</name>
<feature type="region of interest" description="Disordered" evidence="4">
    <location>
        <begin position="760"/>
        <end position="789"/>
    </location>
</feature>
<comment type="caution">
    <text evidence="6">The sequence shown here is derived from an EMBL/GenBank/DDBJ whole genome shotgun (WGS) entry which is preliminary data.</text>
</comment>
<organism evidence="6 7">
    <name type="scientific">Discina gigas</name>
    <dbReference type="NCBI Taxonomy" id="1032678"/>
    <lineage>
        <taxon>Eukaryota</taxon>
        <taxon>Fungi</taxon>
        <taxon>Dikarya</taxon>
        <taxon>Ascomycota</taxon>
        <taxon>Pezizomycotina</taxon>
        <taxon>Pezizomycetes</taxon>
        <taxon>Pezizales</taxon>
        <taxon>Discinaceae</taxon>
        <taxon>Discina</taxon>
    </lineage>
</organism>
<evidence type="ECO:0000313" key="7">
    <source>
        <dbReference type="Proteomes" id="UP001447188"/>
    </source>
</evidence>
<dbReference type="Gene3D" id="3.40.50.300">
    <property type="entry name" value="P-loop containing nucleotide triphosphate hydrolases"/>
    <property type="match status" value="1"/>
</dbReference>
<feature type="repeat" description="ANK" evidence="3">
    <location>
        <begin position="627"/>
        <end position="659"/>
    </location>
</feature>
<dbReference type="Gene3D" id="1.25.40.20">
    <property type="entry name" value="Ankyrin repeat-containing domain"/>
    <property type="match status" value="3"/>
</dbReference>
<reference evidence="6 7" key="1">
    <citation type="submission" date="2024-02" db="EMBL/GenBank/DDBJ databases">
        <title>Discinaceae phylogenomics.</title>
        <authorList>
            <person name="Dirks A.C."/>
            <person name="James T.Y."/>
        </authorList>
    </citation>
    <scope>NUCLEOTIDE SEQUENCE [LARGE SCALE GENOMIC DNA]</scope>
    <source>
        <strain evidence="6 7">ACD0624</strain>
    </source>
</reference>
<dbReference type="Pfam" id="PF13637">
    <property type="entry name" value="Ank_4"/>
    <property type="match status" value="1"/>
</dbReference>
<dbReference type="InterPro" id="IPR036770">
    <property type="entry name" value="Ankyrin_rpt-contain_sf"/>
</dbReference>
<dbReference type="PANTHER" id="PTHR24198">
    <property type="entry name" value="ANKYRIN REPEAT AND PROTEIN KINASE DOMAIN-CONTAINING PROTEIN"/>
    <property type="match status" value="1"/>
</dbReference>
<dbReference type="Proteomes" id="UP001447188">
    <property type="component" value="Unassembled WGS sequence"/>
</dbReference>
<feature type="repeat" description="ANK" evidence="3">
    <location>
        <begin position="565"/>
        <end position="594"/>
    </location>
</feature>
<dbReference type="InterPro" id="IPR027417">
    <property type="entry name" value="P-loop_NTPase"/>
</dbReference>
<feature type="repeat" description="ANK" evidence="3">
    <location>
        <begin position="595"/>
        <end position="627"/>
    </location>
</feature>
<proteinExistence type="predicted"/>
<evidence type="ECO:0000256" key="2">
    <source>
        <dbReference type="ARBA" id="ARBA00023043"/>
    </source>
</evidence>
<dbReference type="Pfam" id="PF24883">
    <property type="entry name" value="NPHP3_N"/>
    <property type="match status" value="1"/>
</dbReference>
<dbReference type="InterPro" id="IPR002110">
    <property type="entry name" value="Ankyrin_rpt"/>
</dbReference>
<accession>A0ABR3GWW9</accession>
<dbReference type="EMBL" id="JBBBZM010000003">
    <property type="protein sequence ID" value="KAL0640461.1"/>
    <property type="molecule type" value="Genomic_DNA"/>
</dbReference>
<evidence type="ECO:0000313" key="6">
    <source>
        <dbReference type="EMBL" id="KAL0640461.1"/>
    </source>
</evidence>
<feature type="repeat" description="ANK" evidence="3">
    <location>
        <begin position="356"/>
        <end position="388"/>
    </location>
</feature>
<dbReference type="PANTHER" id="PTHR24198:SF165">
    <property type="entry name" value="ANKYRIN REPEAT-CONTAINING PROTEIN-RELATED"/>
    <property type="match status" value="1"/>
</dbReference>
<gene>
    <name evidence="6" type="ORF">Q9L58_000431</name>
</gene>
<dbReference type="PROSITE" id="PS50088">
    <property type="entry name" value="ANK_REPEAT"/>
    <property type="match status" value="6"/>
</dbReference>